<evidence type="ECO:0000256" key="1">
    <source>
        <dbReference type="SAM" id="Phobius"/>
    </source>
</evidence>
<organism evidence="2">
    <name type="scientific">marine sediment metagenome</name>
    <dbReference type="NCBI Taxonomy" id="412755"/>
    <lineage>
        <taxon>unclassified sequences</taxon>
        <taxon>metagenomes</taxon>
        <taxon>ecological metagenomes</taxon>
    </lineage>
</organism>
<feature type="transmembrane region" description="Helical" evidence="1">
    <location>
        <begin position="6"/>
        <end position="26"/>
    </location>
</feature>
<accession>A0A0F9Q262</accession>
<name>A0A0F9Q262_9ZZZZ</name>
<sequence>MQKTIFQGFVVPVAVSGLLLASLLSVREHWAEDRRANLVAEEGEARAYVARRRMECYDIYTRERAQFSNIEVLNYDHVRDRCEIIYGYSGSKETNLACRLTRALDSIPSTMFWLRMEWDCENNRFRKEF</sequence>
<keyword evidence="1" id="KW-0812">Transmembrane</keyword>
<proteinExistence type="predicted"/>
<protein>
    <submittedName>
        <fullName evidence="2">Uncharacterized protein</fullName>
    </submittedName>
</protein>
<keyword evidence="1" id="KW-1133">Transmembrane helix</keyword>
<reference evidence="2" key="1">
    <citation type="journal article" date="2015" name="Nature">
        <title>Complex archaea that bridge the gap between prokaryotes and eukaryotes.</title>
        <authorList>
            <person name="Spang A."/>
            <person name="Saw J.H."/>
            <person name="Jorgensen S.L."/>
            <person name="Zaremba-Niedzwiedzka K."/>
            <person name="Martijn J."/>
            <person name="Lind A.E."/>
            <person name="van Eijk R."/>
            <person name="Schleper C."/>
            <person name="Guy L."/>
            <person name="Ettema T.J."/>
        </authorList>
    </citation>
    <scope>NUCLEOTIDE SEQUENCE</scope>
</reference>
<gene>
    <name evidence="2" type="ORF">LCGC14_0757850</name>
</gene>
<dbReference type="AlphaFoldDB" id="A0A0F9Q262"/>
<evidence type="ECO:0000313" key="2">
    <source>
        <dbReference type="EMBL" id="KKN38020.1"/>
    </source>
</evidence>
<dbReference type="EMBL" id="LAZR01001857">
    <property type="protein sequence ID" value="KKN38020.1"/>
    <property type="molecule type" value="Genomic_DNA"/>
</dbReference>
<keyword evidence="1" id="KW-0472">Membrane</keyword>
<comment type="caution">
    <text evidence="2">The sequence shown here is derived from an EMBL/GenBank/DDBJ whole genome shotgun (WGS) entry which is preliminary data.</text>
</comment>